<dbReference type="InterPro" id="IPR027417">
    <property type="entry name" value="P-loop_NTPase"/>
</dbReference>
<keyword evidence="8" id="KW-0175">Coiled coil</keyword>
<dbReference type="PROSITE" id="PS50828">
    <property type="entry name" value="SMR"/>
    <property type="match status" value="1"/>
</dbReference>
<dbReference type="Pfam" id="PF00488">
    <property type="entry name" value="MutS_V"/>
    <property type="match status" value="1"/>
</dbReference>
<evidence type="ECO:0000256" key="3">
    <source>
        <dbReference type="ARBA" id="ARBA00022801"/>
    </source>
</evidence>
<dbReference type="Gene3D" id="3.30.1370.110">
    <property type="match status" value="1"/>
</dbReference>
<dbReference type="EC" id="3.6.4.-" evidence="7"/>
<dbReference type="SUPFAM" id="SSF160443">
    <property type="entry name" value="SMR domain-like"/>
    <property type="match status" value="1"/>
</dbReference>
<dbReference type="NCBIfam" id="TIGR01069">
    <property type="entry name" value="mutS2"/>
    <property type="match status" value="1"/>
</dbReference>
<name>A0ABS1HNZ9_9BACT</name>
<evidence type="ECO:0000256" key="8">
    <source>
        <dbReference type="SAM" id="Coils"/>
    </source>
</evidence>
<dbReference type="EMBL" id="JAENRR010000047">
    <property type="protein sequence ID" value="MBK3518968.1"/>
    <property type="molecule type" value="Genomic_DNA"/>
</dbReference>
<comment type="function">
    <text evidence="7">Acts as a ribosome collision sensor, splitting the ribosome into its 2 subunits. Detects stalled/collided 70S ribosomes which it binds and splits by an ATP-hydrolysis driven conformational change. Acts upstream of the ribosome quality control system (RQC), a ribosome-associated complex that mediates the extraction of incompletely synthesized nascent chains from stalled ribosomes and their subsequent degradation. Probably generates substrates for RQC.</text>
</comment>
<dbReference type="InterPro" id="IPR036063">
    <property type="entry name" value="Smr_dom_sf"/>
</dbReference>
<dbReference type="PANTHER" id="PTHR48466:SF2">
    <property type="entry name" value="OS10G0509000 PROTEIN"/>
    <property type="match status" value="1"/>
</dbReference>
<comment type="caution">
    <text evidence="11">The sequence shown here is derived from an EMBL/GenBank/DDBJ whole genome shotgun (WGS) entry which is preliminary data.</text>
</comment>
<keyword evidence="3 7" id="KW-0378">Hydrolase</keyword>
<dbReference type="Gene3D" id="3.40.50.300">
    <property type="entry name" value="P-loop containing nucleotide triphosphate hydrolases"/>
    <property type="match status" value="1"/>
</dbReference>
<accession>A0ABS1HNZ9</accession>
<dbReference type="SUPFAM" id="SSF52540">
    <property type="entry name" value="P-loop containing nucleoside triphosphate hydrolases"/>
    <property type="match status" value="1"/>
</dbReference>
<keyword evidence="7" id="KW-0540">Nuclease</keyword>
<dbReference type="Pfam" id="PF20297">
    <property type="entry name" value="MSSS"/>
    <property type="match status" value="1"/>
</dbReference>
<comment type="similarity">
    <text evidence="7">Belongs to the DNA mismatch repair MutS family. MutS2 subfamily.</text>
</comment>
<feature type="coiled-coil region" evidence="8">
    <location>
        <begin position="553"/>
        <end position="616"/>
    </location>
</feature>
<dbReference type="InterPro" id="IPR045076">
    <property type="entry name" value="MutS"/>
</dbReference>
<keyword evidence="5 7" id="KW-0694">RNA-binding</keyword>
<evidence type="ECO:0000256" key="9">
    <source>
        <dbReference type="SAM" id="MobiDB-lite"/>
    </source>
</evidence>
<evidence type="ECO:0000256" key="6">
    <source>
        <dbReference type="ARBA" id="ARBA00023125"/>
    </source>
</evidence>
<dbReference type="InterPro" id="IPR007696">
    <property type="entry name" value="DNA_mismatch_repair_MutS_core"/>
</dbReference>
<feature type="region of interest" description="Disordered" evidence="9">
    <location>
        <begin position="645"/>
        <end position="673"/>
    </location>
</feature>
<proteinExistence type="inferred from homology"/>
<keyword evidence="6 7" id="KW-0238">DNA-binding</keyword>
<evidence type="ECO:0000313" key="12">
    <source>
        <dbReference type="Proteomes" id="UP000605676"/>
    </source>
</evidence>
<dbReference type="EC" id="3.1.-.-" evidence="7"/>
<dbReference type="InterPro" id="IPR002625">
    <property type="entry name" value="Smr_dom"/>
</dbReference>
<evidence type="ECO:0000313" key="11">
    <source>
        <dbReference type="EMBL" id="MBK3518968.1"/>
    </source>
</evidence>
<organism evidence="11 12">
    <name type="scientific">Carboxylicivirga marina</name>
    <dbReference type="NCBI Taxonomy" id="2800988"/>
    <lineage>
        <taxon>Bacteria</taxon>
        <taxon>Pseudomonadati</taxon>
        <taxon>Bacteroidota</taxon>
        <taxon>Bacteroidia</taxon>
        <taxon>Marinilabiliales</taxon>
        <taxon>Marinilabiliaceae</taxon>
        <taxon>Carboxylicivirga</taxon>
    </lineage>
</organism>
<evidence type="ECO:0000259" key="10">
    <source>
        <dbReference type="PROSITE" id="PS50828"/>
    </source>
</evidence>
<keyword evidence="4 7" id="KW-0067">ATP-binding</keyword>
<dbReference type="PANTHER" id="PTHR48466">
    <property type="entry name" value="OS10G0509000 PROTEIN-RELATED"/>
    <property type="match status" value="1"/>
</dbReference>
<dbReference type="PIRSF" id="PIRSF005814">
    <property type="entry name" value="MutS_YshD"/>
    <property type="match status" value="1"/>
</dbReference>
<evidence type="ECO:0000256" key="2">
    <source>
        <dbReference type="ARBA" id="ARBA00022741"/>
    </source>
</evidence>
<dbReference type="InterPro" id="IPR005747">
    <property type="entry name" value="MutS2"/>
</dbReference>
<dbReference type="InterPro" id="IPR000432">
    <property type="entry name" value="DNA_mismatch_repair_MutS_C"/>
</dbReference>
<evidence type="ECO:0000256" key="1">
    <source>
        <dbReference type="ARBA" id="ARBA00022730"/>
    </source>
</evidence>
<evidence type="ECO:0000256" key="5">
    <source>
        <dbReference type="ARBA" id="ARBA00022884"/>
    </source>
</evidence>
<keyword evidence="2 7" id="KW-0547">Nucleotide-binding</keyword>
<dbReference type="SMART" id="SM00533">
    <property type="entry name" value="MUTSd"/>
    <property type="match status" value="1"/>
</dbReference>
<dbReference type="HAMAP" id="MF_00092">
    <property type="entry name" value="MutS2"/>
    <property type="match status" value="1"/>
</dbReference>
<dbReference type="Proteomes" id="UP000605676">
    <property type="component" value="Unassembled WGS sequence"/>
</dbReference>
<protein>
    <recommendedName>
        <fullName evidence="7">Endonuclease MutS2</fullName>
        <ecNumber evidence="7">3.1.-.-</ecNumber>
    </recommendedName>
    <alternativeName>
        <fullName evidence="7">Ribosome-associated protein quality control-upstream factor</fullName>
        <shortName evidence="7">RQC-upstream factor</shortName>
        <shortName evidence="7">RqcU</shortName>
        <ecNumber evidence="7">3.6.4.-</ecNumber>
    </alternativeName>
</protein>
<dbReference type="SMART" id="SM00534">
    <property type="entry name" value="MUTSac"/>
    <property type="match status" value="1"/>
</dbReference>
<dbReference type="InterPro" id="IPR046893">
    <property type="entry name" value="MSSS"/>
</dbReference>
<dbReference type="Pfam" id="PF01713">
    <property type="entry name" value="Smr"/>
    <property type="match status" value="1"/>
</dbReference>
<feature type="binding site" evidence="7">
    <location>
        <begin position="344"/>
        <end position="351"/>
    </location>
    <ligand>
        <name>ATP</name>
        <dbReference type="ChEBI" id="CHEBI:30616"/>
    </ligand>
</feature>
<sequence length="829" mass="94587">MIYPESFEDKIKFTRIRELVKDSCMSALGKEVVDEMSFSTNFEEVDLHQLRTNEFKKVCLEEDNFPTGYFIDVREPLVRIRIEGRFMDESELFDLKRSLTTINDICRFFNKKEEEDYPKLKELVSEVAVFPFILDNIDGILNKFGKIKDNASPELARIRKEIFNKQNSISRKLNAILKRAKHDGLVESDVTVSIRDGRAVIPVPAANKRKIGGIVQDESATGKTSFIEPAEVVEINNEVRELEYAERREIMLILVEVANVIRPYIDELIESYKFMGTIDFIRAKARFAISINALLPNYKKQQNFIWKEAVHPLLYLQHKAVNKEVIPLDLELSDPKQRLLLISGPNAGGKSVCLQTVGLLQYMFQCGLLVPMNEGSSMGFFKHVFMDMGDEQSIENDLSTYSSHLFNMKHFLRYSQKETLILIDEFGTGTEPMLGGAIAESVLEQLNQQKVYGVITTHYTNLKHLASQTEGIENGAMLFDTGRIMPLYKLQIAQPGSSFAFEIARKIGLPENILSSAKEKIGQEHVDYDKNLREIVRDKRYWEQKRNTIRINEKKLADVLERYQVDLQNIKKERKEILDKAKSDADHLLSNANKEIENTIRTIKETQANKEKTKEARQKLEGFKELAVDKKAKDENIDRKIKQIEDRERRKANRKNKKEGEQAAAAKLRPKQSEAPIQVGDNVRLKGQNTPGEVMKVQGKEATVAFGSLSTTVKLNRLERVSNKAVKRSNTINATASNVGDKVRERKLTFKPDIDVRGKRTEEAIQMVMNHLDEAVICEASEVKILHGKGNGILRVMIREQLNTLPFVHSFRDEDLQYGGSGITVVSIG</sequence>
<keyword evidence="1 7" id="KW-0699">rRNA-binding</keyword>
<feature type="domain" description="Smr" evidence="10">
    <location>
        <begin position="754"/>
        <end position="829"/>
    </location>
</feature>
<gene>
    <name evidence="7" type="primary">mutS2</name>
    <name evidence="7" type="synonym">rqcU</name>
    <name evidence="11" type="ORF">JIV24_16595</name>
</gene>
<keyword evidence="12" id="KW-1185">Reference proteome</keyword>
<reference evidence="11 12" key="1">
    <citation type="submission" date="2021-01" db="EMBL/GenBank/DDBJ databases">
        <title>Carboxyliciviraga sp.nov., isolated from coastal sediments.</title>
        <authorList>
            <person name="Lu D."/>
            <person name="Zhang T."/>
        </authorList>
    </citation>
    <scope>NUCLEOTIDE SEQUENCE [LARGE SCALE GENOMIC DNA]</scope>
    <source>
        <strain evidence="11 12">N1Y132</strain>
    </source>
</reference>
<evidence type="ECO:0000256" key="4">
    <source>
        <dbReference type="ARBA" id="ARBA00022840"/>
    </source>
</evidence>
<dbReference type="RefSeq" id="WP_200466189.1">
    <property type="nucleotide sequence ID" value="NZ_JAENRR010000047.1"/>
</dbReference>
<dbReference type="InterPro" id="IPR036187">
    <property type="entry name" value="DNA_mismatch_repair_MutS_sf"/>
</dbReference>
<evidence type="ECO:0000256" key="7">
    <source>
        <dbReference type="HAMAP-Rule" id="MF_00092"/>
    </source>
</evidence>
<comment type="subunit">
    <text evidence="7">Homodimer. Binds to stalled ribosomes, contacting rRNA.</text>
</comment>
<keyword evidence="7" id="KW-0255">Endonuclease</keyword>
<dbReference type="SMART" id="SM00463">
    <property type="entry name" value="SMR"/>
    <property type="match status" value="1"/>
</dbReference>
<comment type="function">
    <text evidence="7">Endonuclease that is involved in the suppression of homologous recombination and thus may have a key role in the control of bacterial genetic diversity.</text>
</comment>
<dbReference type="SUPFAM" id="SSF48334">
    <property type="entry name" value="DNA repair protein MutS, domain III"/>
    <property type="match status" value="1"/>
</dbReference>